<dbReference type="NCBIfam" id="TIGR02364">
    <property type="entry name" value="dha_pts"/>
    <property type="match status" value="1"/>
</dbReference>
<dbReference type="InterPro" id="IPR035895">
    <property type="entry name" value="HPr-like_sf"/>
</dbReference>
<evidence type="ECO:0000313" key="23">
    <source>
        <dbReference type="Proteomes" id="UP001596175"/>
    </source>
</evidence>
<dbReference type="SUPFAM" id="SSF47831">
    <property type="entry name" value="Enzyme I of the PEP:sugar phosphotransferase system HPr-binding (sub)domain"/>
    <property type="match status" value="1"/>
</dbReference>
<dbReference type="InterPro" id="IPR050499">
    <property type="entry name" value="PEP-utilizing_PTS_enzyme"/>
</dbReference>
<dbReference type="RefSeq" id="WP_378025057.1">
    <property type="nucleotide sequence ID" value="NZ_JBHSKG010000031.1"/>
</dbReference>
<dbReference type="InterPro" id="IPR036637">
    <property type="entry name" value="Phosphohistidine_dom_sf"/>
</dbReference>
<keyword evidence="11" id="KW-0813">Transport</keyword>
<comment type="similarity">
    <text evidence="7">Belongs to the PEP-utilizing enzyme family.</text>
</comment>
<evidence type="ECO:0000256" key="8">
    <source>
        <dbReference type="ARBA" id="ARBA00012095"/>
    </source>
</evidence>
<dbReference type="Pfam" id="PF02896">
    <property type="entry name" value="PEP-utilizers_C"/>
    <property type="match status" value="1"/>
</dbReference>
<dbReference type="Pfam" id="PF05524">
    <property type="entry name" value="PEP-utilisers_N"/>
    <property type="match status" value="1"/>
</dbReference>
<comment type="caution">
    <text evidence="22">The sequence shown here is derived from an EMBL/GenBank/DDBJ whole genome shotgun (WGS) entry which is preliminary data.</text>
</comment>
<comment type="cofactor">
    <cofactor evidence="3">
        <name>Mg(2+)</name>
        <dbReference type="ChEBI" id="CHEBI:18420"/>
    </cofactor>
</comment>
<evidence type="ECO:0000256" key="7">
    <source>
        <dbReference type="ARBA" id="ARBA00007837"/>
    </source>
</evidence>
<keyword evidence="12" id="KW-0963">Cytoplasm</keyword>
<sequence>MTVGIVVVSHSRALADAAVALAGEMVAGGAVPLEVAAGLDDGGFGTDAVAISEAVAGADQGDGVVVLMDLGSAVLSAELALELVDDEVRERAVLCPAPLVEGLVVAAVSAAGGASRAEVAAEAADALLAKQGHLGAAPEEAGPGRATTGAEETASFTVGMPHGLHARPAAALVQALRGLDADVRLRNVTVDGPEVSGASLSRVATLGALQGHEIAVRAHGGDAAEAVRRLLALAGDDFGESAAVAAPAPAVTGRPVPASPGIGIGPVRAGGATGVVVPAPVPGDQRRRLDEARAGVRDHLQAVRDRAAREIGAAEAAIFDAQVLLLDDPEVVADVVARLEAGTDAARAWADALDDVADRLAGAADEYLRARAADVRDVRDQVLRALGGVAPDDTAGDGVLVADDLTPAEAAVLDPARTPAVVLAGSSPTAHAAILLRARGVPAVVGVGAALAARAREAGVLAVDGSTGEVVADPDAATLADFRARADALTRHRDEAARRAHEPAVTRDGTTVLVGVNVGSPADARAGVGADLAGLVRTEFGFLDRHEAPSVDEQEAAYRAIGKALDGRRMTLRTLDVGGDKPLDYLPMPAEANPFLGVRGIRLALARPQLLADQLQAIVRVTHDHPVDVMFPMVADVDELAAARRALDEAVDAVGRGRPADLRVGIMVEVPAAALKAAAFAPDVDFFSIGTNDLTQYTLAAERGNDAVAALADALDPGVLALIAATAQGAGDDVLVAVCGELAGDEQAAALLLGLGVRELSVAPGSVATVKQAVRDVDLARARELATAALACPDAAAVRALLA</sequence>
<dbReference type="InterPro" id="IPR008279">
    <property type="entry name" value="PEP-util_enz_mobile_dom"/>
</dbReference>
<comment type="subunit">
    <text evidence="19">Homodimer. The dihydroxyacetone kinase complex is composed of a homodimer of DhaM, a homodimer of DhaK and the subunit DhaL.</text>
</comment>
<keyword evidence="16" id="KW-0479">Metal-binding</keyword>
<dbReference type="NCBIfam" id="TIGR01003">
    <property type="entry name" value="PTS_HPr_family"/>
    <property type="match status" value="1"/>
</dbReference>
<comment type="catalytic activity">
    <reaction evidence="1">
        <text>L-histidyl-[protein] + phosphoenolpyruvate = N(pros)-phospho-L-histidyl-[protein] + pyruvate</text>
        <dbReference type="Rhea" id="RHEA:23880"/>
        <dbReference type="Rhea" id="RHEA-COMP:9745"/>
        <dbReference type="Rhea" id="RHEA-COMP:9746"/>
        <dbReference type="ChEBI" id="CHEBI:15361"/>
        <dbReference type="ChEBI" id="CHEBI:29979"/>
        <dbReference type="ChEBI" id="CHEBI:58702"/>
        <dbReference type="ChEBI" id="CHEBI:64837"/>
        <dbReference type="EC" id="2.7.3.9"/>
    </reaction>
</comment>
<comment type="function">
    <text evidence="4">Component of the dihydroxyacetone kinase complex, which is responsible for the phosphoenolpyruvate (PEP)-dependent phosphorylation of dihydroxyacetone. DhaM serves as the phosphoryl donor. Is phosphorylated by phosphoenolpyruvate in an EI- and HPr-dependent reaction, and a phosphorelay system on histidine residues finally leads to phosphoryl transfer to DhaL and dihydroxyacetone.</text>
</comment>
<dbReference type="InterPro" id="IPR001020">
    <property type="entry name" value="PTS_HPr_His_P_site"/>
</dbReference>
<feature type="domain" description="HPr" evidence="21">
    <location>
        <begin position="151"/>
        <end position="241"/>
    </location>
</feature>
<evidence type="ECO:0000256" key="1">
    <source>
        <dbReference type="ARBA" id="ARBA00000683"/>
    </source>
</evidence>
<dbReference type="EMBL" id="JBHSKG010000031">
    <property type="protein sequence ID" value="MFC5142971.1"/>
    <property type="molecule type" value="Genomic_DNA"/>
</dbReference>
<dbReference type="Gene3D" id="3.40.50.510">
    <property type="entry name" value="Phosphotransferase system, mannose-type IIA component"/>
    <property type="match status" value="1"/>
</dbReference>
<accession>A0ABV9ZR84</accession>
<evidence type="ECO:0000256" key="18">
    <source>
        <dbReference type="ARBA" id="ARBA00022842"/>
    </source>
</evidence>
<dbReference type="Proteomes" id="UP001596175">
    <property type="component" value="Unassembled WGS sequence"/>
</dbReference>
<dbReference type="PROSITE" id="PS00369">
    <property type="entry name" value="PTS_HPR_HIS"/>
    <property type="match status" value="1"/>
</dbReference>
<dbReference type="Gene3D" id="3.30.1340.10">
    <property type="entry name" value="HPr-like"/>
    <property type="match status" value="1"/>
</dbReference>
<dbReference type="Gene3D" id="3.50.30.10">
    <property type="entry name" value="Phosphohistidine domain"/>
    <property type="match status" value="1"/>
</dbReference>
<dbReference type="EC" id="2.7.1.121" evidence="8"/>
<comment type="subcellular location">
    <subcellularLocation>
        <location evidence="6">Cytoplasm</location>
    </subcellularLocation>
</comment>
<dbReference type="Gene3D" id="1.10.274.10">
    <property type="entry name" value="PtsI, HPr-binding domain"/>
    <property type="match status" value="1"/>
</dbReference>
<comment type="catalytic activity">
    <reaction evidence="2">
        <text>dihydroxyacetone + phosphoenolpyruvate = dihydroxyacetone phosphate + pyruvate</text>
        <dbReference type="Rhea" id="RHEA:18381"/>
        <dbReference type="ChEBI" id="CHEBI:15361"/>
        <dbReference type="ChEBI" id="CHEBI:16016"/>
        <dbReference type="ChEBI" id="CHEBI:57642"/>
        <dbReference type="ChEBI" id="CHEBI:58702"/>
        <dbReference type="EC" id="2.7.1.121"/>
    </reaction>
</comment>
<dbReference type="NCBIfam" id="TIGR01417">
    <property type="entry name" value="PTS_I_fam"/>
    <property type="match status" value="1"/>
</dbReference>
<evidence type="ECO:0000259" key="20">
    <source>
        <dbReference type="PROSITE" id="PS51096"/>
    </source>
</evidence>
<evidence type="ECO:0000313" key="22">
    <source>
        <dbReference type="EMBL" id="MFC5142971.1"/>
    </source>
</evidence>
<evidence type="ECO:0000256" key="14">
    <source>
        <dbReference type="ARBA" id="ARBA00022679"/>
    </source>
</evidence>
<dbReference type="PROSITE" id="PS51096">
    <property type="entry name" value="PTS_EIIA_TYPE_4"/>
    <property type="match status" value="1"/>
</dbReference>
<dbReference type="InterPro" id="IPR004701">
    <property type="entry name" value="PTS_EIIA_man-typ"/>
</dbReference>
<keyword evidence="13" id="KW-0762">Sugar transport</keyword>
<dbReference type="SUPFAM" id="SSF51621">
    <property type="entry name" value="Phosphoenolpyruvate/pyruvate domain"/>
    <property type="match status" value="1"/>
</dbReference>
<dbReference type="Pfam" id="PF00391">
    <property type="entry name" value="PEP-utilizers"/>
    <property type="match status" value="1"/>
</dbReference>
<evidence type="ECO:0000259" key="21">
    <source>
        <dbReference type="PROSITE" id="PS51350"/>
    </source>
</evidence>
<dbReference type="Gene3D" id="3.20.20.60">
    <property type="entry name" value="Phosphoenolpyruvate-binding domains"/>
    <property type="match status" value="1"/>
</dbReference>
<dbReference type="PRINTS" id="PR00107">
    <property type="entry name" value="PHOSPHOCPHPR"/>
</dbReference>
<dbReference type="PROSITE" id="PS51350">
    <property type="entry name" value="PTS_HPR_DOM"/>
    <property type="match status" value="1"/>
</dbReference>
<dbReference type="InterPro" id="IPR012844">
    <property type="entry name" value="DhaM_N"/>
</dbReference>
<dbReference type="InterPro" id="IPR040442">
    <property type="entry name" value="Pyrv_kinase-like_dom_sf"/>
</dbReference>
<evidence type="ECO:0000256" key="15">
    <source>
        <dbReference type="ARBA" id="ARBA00022683"/>
    </source>
</evidence>
<dbReference type="PRINTS" id="PR01736">
    <property type="entry name" value="PHPHTRNFRASE"/>
</dbReference>
<feature type="domain" description="PTS EIIA type-4" evidence="20">
    <location>
        <begin position="2"/>
        <end position="136"/>
    </location>
</feature>
<dbReference type="PANTHER" id="PTHR46244:SF6">
    <property type="entry name" value="PHOSPHOENOLPYRUVATE-PROTEIN PHOSPHOTRANSFERASE"/>
    <property type="match status" value="1"/>
</dbReference>
<dbReference type="CDD" id="cd00367">
    <property type="entry name" value="PTS-HPr_like"/>
    <property type="match status" value="1"/>
</dbReference>
<keyword evidence="15" id="KW-0598">Phosphotransferase system</keyword>
<dbReference type="PROSITE" id="PS00742">
    <property type="entry name" value="PEP_ENZYMES_2"/>
    <property type="match status" value="1"/>
</dbReference>
<dbReference type="InterPro" id="IPR008731">
    <property type="entry name" value="PTS_EIN"/>
</dbReference>
<protein>
    <recommendedName>
        <fullName evidence="10">Phosphocarrier protein HPr</fullName>
        <ecNumber evidence="8">2.7.1.121</ecNumber>
        <ecNumber evidence="9">2.7.3.9</ecNumber>
    </recommendedName>
</protein>
<name>A0ABV9ZR84_9PSEU</name>
<dbReference type="InterPro" id="IPR036618">
    <property type="entry name" value="PtsI_HPr-bd_sf"/>
</dbReference>
<evidence type="ECO:0000256" key="6">
    <source>
        <dbReference type="ARBA" id="ARBA00004496"/>
    </source>
</evidence>
<dbReference type="Pfam" id="PF00381">
    <property type="entry name" value="PTS-HPr"/>
    <property type="match status" value="1"/>
</dbReference>
<evidence type="ECO:0000256" key="4">
    <source>
        <dbReference type="ARBA" id="ARBA00002788"/>
    </source>
</evidence>
<reference evidence="23" key="1">
    <citation type="journal article" date="2019" name="Int. J. Syst. Evol. Microbiol.">
        <title>The Global Catalogue of Microorganisms (GCM) 10K type strain sequencing project: providing services to taxonomists for standard genome sequencing and annotation.</title>
        <authorList>
            <consortium name="The Broad Institute Genomics Platform"/>
            <consortium name="The Broad Institute Genome Sequencing Center for Infectious Disease"/>
            <person name="Wu L."/>
            <person name="Ma J."/>
        </authorList>
    </citation>
    <scope>NUCLEOTIDE SEQUENCE [LARGE SCALE GENOMIC DNA]</scope>
    <source>
        <strain evidence="23">XZYJ18</strain>
    </source>
</reference>
<comment type="function">
    <text evidence="5">General (non sugar-specific) component of the phosphoenolpyruvate-dependent sugar phosphotransferase system (sugar PTS). This major carbohydrate active-transport system catalyzes the phosphorylation of incoming sugar substrates concomitantly with their translocation across the cell membrane. The phosphoryl group from phosphoenolpyruvate (PEP) is transferred to the phosphoryl carrier protein HPr by enzyme I. Phospho-HPr then transfers it to the PTS EIIA domain.</text>
</comment>
<dbReference type="InterPro" id="IPR036662">
    <property type="entry name" value="PTS_EIIA_man-typ_sf"/>
</dbReference>
<proteinExistence type="inferred from homology"/>
<organism evidence="22 23">
    <name type="scientific">Actinomycetospora rhizophila</name>
    <dbReference type="NCBI Taxonomy" id="1416876"/>
    <lineage>
        <taxon>Bacteria</taxon>
        <taxon>Bacillati</taxon>
        <taxon>Actinomycetota</taxon>
        <taxon>Actinomycetes</taxon>
        <taxon>Pseudonocardiales</taxon>
        <taxon>Pseudonocardiaceae</taxon>
        <taxon>Actinomycetospora</taxon>
    </lineage>
</organism>
<dbReference type="InterPro" id="IPR023151">
    <property type="entry name" value="PEP_util_CS"/>
</dbReference>
<evidence type="ECO:0000256" key="3">
    <source>
        <dbReference type="ARBA" id="ARBA00001946"/>
    </source>
</evidence>
<evidence type="ECO:0000256" key="17">
    <source>
        <dbReference type="ARBA" id="ARBA00022777"/>
    </source>
</evidence>
<keyword evidence="14 22" id="KW-0808">Transferase</keyword>
<dbReference type="InterPro" id="IPR000032">
    <property type="entry name" value="HPr-like"/>
</dbReference>
<evidence type="ECO:0000256" key="2">
    <source>
        <dbReference type="ARBA" id="ARBA00001113"/>
    </source>
</evidence>
<dbReference type="SUPFAM" id="SSF55594">
    <property type="entry name" value="HPr-like"/>
    <property type="match status" value="1"/>
</dbReference>
<evidence type="ECO:0000256" key="16">
    <source>
        <dbReference type="ARBA" id="ARBA00022723"/>
    </source>
</evidence>
<keyword evidence="17" id="KW-0418">Kinase</keyword>
<dbReference type="GO" id="GO:0008965">
    <property type="term" value="F:phosphoenolpyruvate-protein phosphotransferase activity"/>
    <property type="evidence" value="ECO:0007669"/>
    <property type="project" value="UniProtKB-EC"/>
</dbReference>
<dbReference type="Pfam" id="PF03610">
    <property type="entry name" value="EIIA-man"/>
    <property type="match status" value="1"/>
</dbReference>
<evidence type="ECO:0000256" key="19">
    <source>
        <dbReference type="ARBA" id="ARBA00046577"/>
    </source>
</evidence>
<keyword evidence="18" id="KW-0460">Magnesium</keyword>
<gene>
    <name evidence="22" type="primary">ptsP</name>
    <name evidence="22" type="ORF">ACFPK1_32445</name>
</gene>
<evidence type="ECO:0000256" key="5">
    <source>
        <dbReference type="ARBA" id="ARBA00003681"/>
    </source>
</evidence>
<keyword evidence="23" id="KW-1185">Reference proteome</keyword>
<dbReference type="SUPFAM" id="SSF53062">
    <property type="entry name" value="PTS system fructose IIA component-like"/>
    <property type="match status" value="1"/>
</dbReference>
<dbReference type="EC" id="2.7.3.9" evidence="9"/>
<dbReference type="InterPro" id="IPR006318">
    <property type="entry name" value="PTS_EI-like"/>
</dbReference>
<evidence type="ECO:0000256" key="10">
    <source>
        <dbReference type="ARBA" id="ARBA00020422"/>
    </source>
</evidence>
<evidence type="ECO:0000256" key="13">
    <source>
        <dbReference type="ARBA" id="ARBA00022597"/>
    </source>
</evidence>
<evidence type="ECO:0000256" key="11">
    <source>
        <dbReference type="ARBA" id="ARBA00022448"/>
    </source>
</evidence>
<dbReference type="PANTHER" id="PTHR46244">
    <property type="entry name" value="PHOSPHOENOLPYRUVATE-PROTEIN PHOSPHOTRANSFERASE"/>
    <property type="match status" value="1"/>
</dbReference>
<dbReference type="InterPro" id="IPR015813">
    <property type="entry name" value="Pyrv/PenolPyrv_kinase-like_dom"/>
</dbReference>
<evidence type="ECO:0000256" key="9">
    <source>
        <dbReference type="ARBA" id="ARBA00012232"/>
    </source>
</evidence>
<dbReference type="SUPFAM" id="SSF52009">
    <property type="entry name" value="Phosphohistidine domain"/>
    <property type="match status" value="1"/>
</dbReference>
<dbReference type="InterPro" id="IPR000121">
    <property type="entry name" value="PEP_util_C"/>
</dbReference>
<evidence type="ECO:0000256" key="12">
    <source>
        <dbReference type="ARBA" id="ARBA00022490"/>
    </source>
</evidence>